<keyword evidence="1" id="KW-0812">Transmembrane</keyword>
<dbReference type="PATRIC" id="fig|178901.14.peg.2871"/>
<dbReference type="AlphaFoldDB" id="A0A149UMR5"/>
<accession>A0A149UMR5</accession>
<proteinExistence type="predicted"/>
<evidence type="ECO:0000256" key="1">
    <source>
        <dbReference type="SAM" id="Phobius"/>
    </source>
</evidence>
<dbReference type="Proteomes" id="UP000075377">
    <property type="component" value="Unassembled WGS sequence"/>
</dbReference>
<dbReference type="Pfam" id="PF12696">
    <property type="entry name" value="TraG-D_C"/>
    <property type="match status" value="1"/>
</dbReference>
<dbReference type="SUPFAM" id="SSF52540">
    <property type="entry name" value="P-loop containing nucleoside triphosphate hydrolases"/>
    <property type="match status" value="1"/>
</dbReference>
<evidence type="ECO:0000259" key="2">
    <source>
        <dbReference type="Pfam" id="PF12696"/>
    </source>
</evidence>
<dbReference type="RefSeq" id="WP_061500828.1">
    <property type="nucleotide sequence ID" value="NZ_LHZX01000291.1"/>
</dbReference>
<feature type="domain" description="TraD/TraG TraM recognition site" evidence="2">
    <location>
        <begin position="500"/>
        <end position="591"/>
    </location>
</feature>
<evidence type="ECO:0000313" key="4">
    <source>
        <dbReference type="Proteomes" id="UP000075377"/>
    </source>
</evidence>
<name>A0A149UMR5_9PROT</name>
<organism evidence="3 4">
    <name type="scientific">Acetobacter malorum</name>
    <dbReference type="NCBI Taxonomy" id="178901"/>
    <lineage>
        <taxon>Bacteria</taxon>
        <taxon>Pseudomonadati</taxon>
        <taxon>Pseudomonadota</taxon>
        <taxon>Alphaproteobacteria</taxon>
        <taxon>Acetobacterales</taxon>
        <taxon>Acetobacteraceae</taxon>
        <taxon>Acetobacter</taxon>
    </lineage>
</organism>
<dbReference type="InterPro" id="IPR032689">
    <property type="entry name" value="TraG-D_C"/>
</dbReference>
<keyword evidence="1" id="KW-0472">Membrane</keyword>
<dbReference type="OrthoDB" id="9806951at2"/>
<sequence length="840" mass="93157">MARPDKTFSGVEAHQEINIAGRRDDVRTIWQKMGARLDTPGGVLTVFGTMAALVAIPFCILPGAGEIAVLVALMIYMFKFNYERKKWQAPFRVPAWVSVRGKKFVDSSTGKVGQGLIYLGREFNTMRQVWASANDIKTHQLVLGTTGSGKTEEILGGIFNALVLDSGAMLVDGKSDPKTFNSLLAVCRALGREEDILLLNYIMGGKDFASGMDSRRSHTYNPLGSGSAAMKAELMVSLLDSGSGTGSDMWQGRAISYLEAIMPPLSYLADRGFVLFNPKLLCDFFLLENIENLIWFGLLKDLNGNIVDLKNGNEEQQRIFKTLIEKYCGNIKLYVENLPGYSAAKPKKPHQFSDMSKEVWSEVLRKGSYFEPAEGGNEQGNAKAKQQAEQTRGKVLEQHGFITMQLVRATGNLTFNYGHIYNDEIGEISYRDALLNRRVMLVMLPALERSKQSMEQLGKMAVSAIKGVLATLLDTPLEGKRREIIDGRPSNAEVPYSITCDEYGYYVVPGFAVAPAQARSYGVSITFGAQDFPSLTKGNREEGEATWENTNLRFCGRMTGGEESETYKKIAGAAGKAAVSTAQSMEFNHGASLDRFTMGSGSQLEMVNRIHSDDLNQQENGEFHLIVGRKSEMNGMTSRGGGARVVRMLSFYTGNVPQTEELRLVHYVQVKMFSDRERDGVLRNEAVAQALRGNTTQEVMERMCVAAGVVSDQAQQDGRMALSDDVLGKFIHKASLEGWMIDPVEMEKIIDDMERDAVQRRKAAEARERDSKGRAKVMERLRELASCYDDERNRVAHESLMEEVAGLWGHVREDAPSRKAVIETMGQEAQKKVAKARILI</sequence>
<reference evidence="3 4" key="1">
    <citation type="submission" date="2015-06" db="EMBL/GenBank/DDBJ databases">
        <title>Improved classification and identification of acetic acid bacteria using matrix-assisted laser desorption/ionization time-of-flight mass spectrometry; Gluconobacter nephelii and Gluconobacter uchimurae are later heterotypic synonyms of Gluconobacter japonicus and Gluconobacter oxydans, respectively.</title>
        <authorList>
            <person name="Li L."/>
            <person name="Cleenwerck I."/>
            <person name="De Vuyst L."/>
            <person name="Vandamme P."/>
        </authorList>
    </citation>
    <scope>NUCLEOTIDE SEQUENCE [LARGE SCALE GENOMIC DNA]</scope>
    <source>
        <strain evidence="3 4">LMG 1699</strain>
    </source>
</reference>
<feature type="transmembrane region" description="Helical" evidence="1">
    <location>
        <begin position="50"/>
        <end position="78"/>
    </location>
</feature>
<dbReference type="InterPro" id="IPR027417">
    <property type="entry name" value="P-loop_NTPase"/>
</dbReference>
<comment type="caution">
    <text evidence="3">The sequence shown here is derived from an EMBL/GenBank/DDBJ whole genome shotgun (WGS) entry which is preliminary data.</text>
</comment>
<protein>
    <recommendedName>
        <fullName evidence="2">TraD/TraG TraM recognition site domain-containing protein</fullName>
    </recommendedName>
</protein>
<evidence type="ECO:0000313" key="3">
    <source>
        <dbReference type="EMBL" id="KXV69198.1"/>
    </source>
</evidence>
<dbReference type="EMBL" id="LHZX01000291">
    <property type="protein sequence ID" value="KXV69198.1"/>
    <property type="molecule type" value="Genomic_DNA"/>
</dbReference>
<keyword evidence="1" id="KW-1133">Transmembrane helix</keyword>
<gene>
    <name evidence="3" type="ORF">AD951_07615</name>
</gene>
<dbReference type="Gene3D" id="3.40.50.300">
    <property type="entry name" value="P-loop containing nucleotide triphosphate hydrolases"/>
    <property type="match status" value="1"/>
</dbReference>